<dbReference type="Proteomes" id="UP000185944">
    <property type="component" value="Unassembled WGS sequence"/>
</dbReference>
<dbReference type="RefSeq" id="XP_067544943.1">
    <property type="nucleotide sequence ID" value="XM_067689053.1"/>
</dbReference>
<dbReference type="GO" id="GO:0003723">
    <property type="term" value="F:RNA binding"/>
    <property type="evidence" value="ECO:0007669"/>
    <property type="project" value="UniProtKB-KW"/>
</dbReference>
<keyword evidence="3" id="KW-0413">Isomerase</keyword>
<evidence type="ECO:0000259" key="5">
    <source>
        <dbReference type="Pfam" id="PF00849"/>
    </source>
</evidence>
<evidence type="ECO:0000313" key="6">
    <source>
        <dbReference type="EMBL" id="OAG31222.1"/>
    </source>
</evidence>
<evidence type="ECO:0000256" key="3">
    <source>
        <dbReference type="RuleBase" id="RU362028"/>
    </source>
</evidence>
<keyword evidence="2" id="KW-0694">RNA-binding</keyword>
<comment type="caution">
    <text evidence="6">The sequence shown here is derived from an EMBL/GenBank/DDBJ whole genome shotgun (WGS) entry which is preliminary data.</text>
</comment>
<evidence type="ECO:0000256" key="1">
    <source>
        <dbReference type="PIRSR" id="PIRSR606225-1"/>
    </source>
</evidence>
<evidence type="ECO:0000256" key="4">
    <source>
        <dbReference type="SAM" id="MobiDB-lite"/>
    </source>
</evidence>
<dbReference type="GO" id="GO:0009982">
    <property type="term" value="F:pseudouridine synthase activity"/>
    <property type="evidence" value="ECO:0007669"/>
    <property type="project" value="InterPro"/>
</dbReference>
<comment type="similarity">
    <text evidence="3">Belongs to the pseudouridine synthase RluA family.</text>
</comment>
<proteinExistence type="inferred from homology"/>
<dbReference type="NCBIfam" id="TIGR00005">
    <property type="entry name" value="rluA_subfam"/>
    <property type="match status" value="1"/>
</dbReference>
<dbReference type="PROSITE" id="PS50889">
    <property type="entry name" value="S4"/>
    <property type="match status" value="1"/>
</dbReference>
<feature type="domain" description="Pseudouridine synthase RsuA/RluA-like" evidence="5">
    <location>
        <begin position="94"/>
        <end position="244"/>
    </location>
</feature>
<dbReference type="EC" id="5.4.99.-" evidence="3"/>
<dbReference type="GeneID" id="93647985"/>
<dbReference type="PANTHER" id="PTHR21600">
    <property type="entry name" value="MITOCHONDRIAL RNA PSEUDOURIDINE SYNTHASE"/>
    <property type="match status" value="1"/>
</dbReference>
<feature type="active site" evidence="1">
    <location>
        <position position="136"/>
    </location>
</feature>
<dbReference type="SUPFAM" id="SSF55120">
    <property type="entry name" value="Pseudouridine synthase"/>
    <property type="match status" value="1"/>
</dbReference>
<feature type="region of interest" description="Disordered" evidence="4">
    <location>
        <begin position="265"/>
        <end position="284"/>
    </location>
</feature>
<dbReference type="CDD" id="cd00165">
    <property type="entry name" value="S4"/>
    <property type="match status" value="1"/>
</dbReference>
<sequence>MVQTITPYMYEFKANTKARWLGRSLLDVLSSEFKRRSQRYFELAILSGSVKINGQCVSPRHTLNQGDLITHLTHRHEPPIPSGPIETVYEDEEIVVVNKPSGVPCHPNSSYNKNSVTEMVKEQKTLAFVSPVNRLDKQTSGVVMLAKTPEAAVKYHKKITEGVVGKWYLARVKGAFPEGVVSVVLPLAVSRENCITTIHKEHGKFQGRKSATFFKALSRDENGTTVLCRPVSGRTHQIRVHLQALGCSIADDMVYGTGYGVDLFSAPNPETPNPETPNPKTPNPSTDQLVEITEEVFDRHSRESGVSLTKEHALSLLSTDDCRTDVFVDDDNLLEEIAQRIPSTEQFVMETCIHCQHQKELDVLPRFSSLYLHALQYEVEEKTFVTDFPHWATIENASLKAGLKMINQRIQ</sequence>
<comment type="function">
    <text evidence="3">Responsible for synthesis of pseudouridine from uracil.</text>
</comment>
<keyword evidence="7" id="KW-1185">Reference proteome</keyword>
<organism evidence="6 7">
    <name type="scientific">Nematocida displodere</name>
    <dbReference type="NCBI Taxonomy" id="1805483"/>
    <lineage>
        <taxon>Eukaryota</taxon>
        <taxon>Fungi</taxon>
        <taxon>Fungi incertae sedis</taxon>
        <taxon>Microsporidia</taxon>
        <taxon>Nematocida</taxon>
    </lineage>
</organism>
<dbReference type="PROSITE" id="PS01129">
    <property type="entry name" value="PSI_RLU"/>
    <property type="match status" value="1"/>
</dbReference>
<protein>
    <recommendedName>
        <fullName evidence="3">Pseudouridine synthase</fullName>
        <ecNumber evidence="3">5.4.99.-</ecNumber>
    </recommendedName>
</protein>
<feature type="compositionally biased region" description="Pro residues" evidence="4">
    <location>
        <begin position="269"/>
        <end position="282"/>
    </location>
</feature>
<dbReference type="InterPro" id="IPR006224">
    <property type="entry name" value="PsdUridine_synth_RluA-like_CS"/>
</dbReference>
<dbReference type="EMBL" id="LTDL01000021">
    <property type="protein sequence ID" value="OAG31222.1"/>
    <property type="molecule type" value="Genomic_DNA"/>
</dbReference>
<dbReference type="InterPro" id="IPR050188">
    <property type="entry name" value="RluA_PseudoU_synthase"/>
</dbReference>
<gene>
    <name evidence="6" type="ORF">NEDG_01635</name>
</gene>
<dbReference type="Pfam" id="PF00849">
    <property type="entry name" value="PseudoU_synth_2"/>
    <property type="match status" value="1"/>
</dbReference>
<dbReference type="AlphaFoldDB" id="A0A177EJB7"/>
<dbReference type="InterPro" id="IPR006225">
    <property type="entry name" value="PsdUridine_synth_RluC/D"/>
</dbReference>
<dbReference type="GO" id="GO:0000455">
    <property type="term" value="P:enzyme-directed rRNA pseudouridine synthesis"/>
    <property type="evidence" value="ECO:0007669"/>
    <property type="project" value="TreeGrafter"/>
</dbReference>
<evidence type="ECO:0000313" key="7">
    <source>
        <dbReference type="Proteomes" id="UP000185944"/>
    </source>
</evidence>
<accession>A0A177EJB7</accession>
<dbReference type="Gene3D" id="3.30.2350.10">
    <property type="entry name" value="Pseudouridine synthase"/>
    <property type="match status" value="1"/>
</dbReference>
<dbReference type="VEuPathDB" id="MicrosporidiaDB:NEDG_01635"/>
<dbReference type="PANTHER" id="PTHR21600:SF40">
    <property type="entry name" value="PSEUDOURIDYLATE SYNTHASE RPUSD2"/>
    <property type="match status" value="1"/>
</dbReference>
<name>A0A177EJB7_9MICR</name>
<dbReference type="InterPro" id="IPR020103">
    <property type="entry name" value="PsdUridine_synth_cat_dom_sf"/>
</dbReference>
<dbReference type="STRING" id="1805483.A0A177EJB7"/>
<dbReference type="OrthoDB" id="424794at2759"/>
<evidence type="ECO:0000256" key="2">
    <source>
        <dbReference type="PROSITE-ProRule" id="PRU00182"/>
    </source>
</evidence>
<dbReference type="InterPro" id="IPR006145">
    <property type="entry name" value="PsdUridine_synth_RsuA/RluA"/>
</dbReference>
<reference evidence="6 7" key="1">
    <citation type="submission" date="2016-02" db="EMBL/GenBank/DDBJ databases">
        <title>Discovery of a natural microsporidian pathogen with a broad tissue tropism in Caenorhabditis elegans.</title>
        <authorList>
            <person name="Luallen R.J."/>
            <person name="Reinke A.W."/>
            <person name="Tong L."/>
            <person name="Botts M.R."/>
            <person name="Felix M.-A."/>
            <person name="Troemel E.R."/>
        </authorList>
    </citation>
    <scope>NUCLEOTIDE SEQUENCE [LARGE SCALE GENOMIC DNA]</scope>
    <source>
        <strain evidence="6 7">JUm2807</strain>
    </source>
</reference>
<comment type="catalytic activity">
    <reaction evidence="3">
        <text>a uridine in RNA = a pseudouridine in RNA</text>
        <dbReference type="Rhea" id="RHEA:48348"/>
        <dbReference type="Rhea" id="RHEA-COMP:12068"/>
        <dbReference type="Rhea" id="RHEA-COMP:12069"/>
        <dbReference type="ChEBI" id="CHEBI:65314"/>
        <dbReference type="ChEBI" id="CHEBI:65315"/>
    </reaction>
</comment>